<name>A0ACC1I2Q2_9FUNG</name>
<comment type="caution">
    <text evidence="1">The sequence shown here is derived from an EMBL/GenBank/DDBJ whole genome shotgun (WGS) entry which is preliminary data.</text>
</comment>
<dbReference type="Proteomes" id="UP001150581">
    <property type="component" value="Unassembled WGS sequence"/>
</dbReference>
<organism evidence="1 2">
    <name type="scientific">Kickxella alabastrina</name>
    <dbReference type="NCBI Taxonomy" id="61397"/>
    <lineage>
        <taxon>Eukaryota</taxon>
        <taxon>Fungi</taxon>
        <taxon>Fungi incertae sedis</taxon>
        <taxon>Zoopagomycota</taxon>
        <taxon>Kickxellomycotina</taxon>
        <taxon>Kickxellomycetes</taxon>
        <taxon>Kickxellales</taxon>
        <taxon>Kickxellaceae</taxon>
        <taxon>Kickxella</taxon>
    </lineage>
</organism>
<proteinExistence type="predicted"/>
<protein>
    <submittedName>
        <fullName evidence="1">Uncharacterized protein</fullName>
    </submittedName>
</protein>
<gene>
    <name evidence="1" type="ORF">LPJ66_010546</name>
</gene>
<dbReference type="EMBL" id="JANBPG010002803">
    <property type="protein sequence ID" value="KAJ1884574.1"/>
    <property type="molecule type" value="Genomic_DNA"/>
</dbReference>
<accession>A0ACC1I2Q2</accession>
<evidence type="ECO:0000313" key="1">
    <source>
        <dbReference type="EMBL" id="KAJ1884574.1"/>
    </source>
</evidence>
<reference evidence="1" key="1">
    <citation type="submission" date="2022-07" db="EMBL/GenBank/DDBJ databases">
        <title>Phylogenomic reconstructions and comparative analyses of Kickxellomycotina fungi.</title>
        <authorList>
            <person name="Reynolds N.K."/>
            <person name="Stajich J.E."/>
            <person name="Barry K."/>
            <person name="Grigoriev I.V."/>
            <person name="Crous P."/>
            <person name="Smith M.E."/>
        </authorList>
    </citation>
    <scope>NUCLEOTIDE SEQUENCE</scope>
    <source>
        <strain evidence="1">Benny 63K</strain>
    </source>
</reference>
<evidence type="ECO:0000313" key="2">
    <source>
        <dbReference type="Proteomes" id="UP001150581"/>
    </source>
</evidence>
<sequence>MVYRNARDQAVASADFAKLGQAVLQKRFVRACVYQLGAAYIVGVLASVNLRNGPLSVGLALFSLHTLLYTAASYVCGVAVLVLHAQLFQVVRAPHGSHFPRLQRLLRSPGGTFAMVGGFVGLSQAMFVVHAWMFGGRVAWLWLYPEGQYGPPQLNPGWLASWVLAAAVGAGYAVQLITEERMQLAFPSVEQSRIHTIKRRLPASVARAFGFAAAVVWRFWAAYFVFGWAFYRAACGVLARVLATSSYGVGNPLLSASAVVFWLHSSTLVVLTWELAHQLFEIVSTEPTHINELSCDRNLCLLNGLKHEESPMIQHLAYQELCRLTEFGTEQRAEILNDIDRLGGSMWSQVSAQCIAVIKTATSQLQAEQGAGADAKKPGGAAVLPPQSGKPAAEPIVMSAMSGGAPMMDILQQHRRQRDTAAGPKAPATVVLAQNLFEPEAQGLEKYVLTTLRDALLQSAVGQRILSRSHRARSTMAFANFQLQVWAVRSLMRLVECSLEEDKYGVVQGDIAKVLETLFAYLAALEKCMLSVESSSSAAAGAAGLGGNGGAFNVQTSARQPWVMAQVVRCAIYAFTTRFYLHLEALKLPPKLGRQLQKFADFQA</sequence>
<keyword evidence="2" id="KW-1185">Reference proteome</keyword>